<comment type="caution">
    <text evidence="2">The sequence shown here is derived from an EMBL/GenBank/DDBJ whole genome shotgun (WGS) entry which is preliminary data.</text>
</comment>
<evidence type="ECO:0000313" key="2">
    <source>
        <dbReference type="EMBL" id="KAF0932161.1"/>
    </source>
</evidence>
<reference evidence="2 3" key="1">
    <citation type="submission" date="2019-11" db="EMBL/GenBank/DDBJ databases">
        <title>Whole genome sequence of Oryza granulata.</title>
        <authorList>
            <person name="Li W."/>
        </authorList>
    </citation>
    <scope>NUCLEOTIDE SEQUENCE [LARGE SCALE GENOMIC DNA]</scope>
    <source>
        <strain evidence="3">cv. Menghai</strain>
        <tissue evidence="2">Leaf</tissue>
    </source>
</reference>
<feature type="region of interest" description="Disordered" evidence="1">
    <location>
        <begin position="92"/>
        <end position="126"/>
    </location>
</feature>
<proteinExistence type="predicted"/>
<gene>
    <name evidence="2" type="ORF">E2562_008692</name>
</gene>
<accession>A0A6G1F5L2</accession>
<sequence length="126" mass="12906">MEPPLEDSSDADDTDVDAIPDSSSSGFPVEDSATDTLEDLAHDGERAGTALKETVLGVEPVEDLGGNVLLKSATKVGGAAGSELQFVFARWRDGDGPPRPKSASGPVRPACKTGTNGRPGRLAATT</sequence>
<dbReference type="EMBL" id="SPHZ02000001">
    <property type="protein sequence ID" value="KAF0932161.1"/>
    <property type="molecule type" value="Genomic_DNA"/>
</dbReference>
<dbReference type="Proteomes" id="UP000479710">
    <property type="component" value="Unassembled WGS sequence"/>
</dbReference>
<dbReference type="AlphaFoldDB" id="A0A6G1F5L2"/>
<evidence type="ECO:0000256" key="1">
    <source>
        <dbReference type="SAM" id="MobiDB-lite"/>
    </source>
</evidence>
<name>A0A6G1F5L2_9ORYZ</name>
<feature type="region of interest" description="Disordered" evidence="1">
    <location>
        <begin position="1"/>
        <end position="34"/>
    </location>
</feature>
<feature type="compositionally biased region" description="Acidic residues" evidence="1">
    <location>
        <begin position="1"/>
        <end position="18"/>
    </location>
</feature>
<protein>
    <submittedName>
        <fullName evidence="2">Uncharacterized protein</fullName>
    </submittedName>
</protein>
<keyword evidence="3" id="KW-1185">Reference proteome</keyword>
<organism evidence="2 3">
    <name type="scientific">Oryza meyeriana var. granulata</name>
    <dbReference type="NCBI Taxonomy" id="110450"/>
    <lineage>
        <taxon>Eukaryota</taxon>
        <taxon>Viridiplantae</taxon>
        <taxon>Streptophyta</taxon>
        <taxon>Embryophyta</taxon>
        <taxon>Tracheophyta</taxon>
        <taxon>Spermatophyta</taxon>
        <taxon>Magnoliopsida</taxon>
        <taxon>Liliopsida</taxon>
        <taxon>Poales</taxon>
        <taxon>Poaceae</taxon>
        <taxon>BOP clade</taxon>
        <taxon>Oryzoideae</taxon>
        <taxon>Oryzeae</taxon>
        <taxon>Oryzinae</taxon>
        <taxon>Oryza</taxon>
        <taxon>Oryza meyeriana</taxon>
    </lineage>
</organism>
<evidence type="ECO:0000313" key="3">
    <source>
        <dbReference type="Proteomes" id="UP000479710"/>
    </source>
</evidence>